<evidence type="ECO:0000256" key="2">
    <source>
        <dbReference type="ARBA" id="ARBA00023239"/>
    </source>
</evidence>
<evidence type="ECO:0000256" key="3">
    <source>
        <dbReference type="PIRSR" id="PIRSR617939-1"/>
    </source>
</evidence>
<keyword evidence="2" id="KW-0456">Lyase</keyword>
<comment type="caution">
    <text evidence="5">The sequence shown here is derived from an EMBL/GenBank/DDBJ whole genome shotgun (WGS) entry which is preliminary data.</text>
</comment>
<feature type="binding site" evidence="4">
    <location>
        <begin position="18"/>
        <end position="23"/>
    </location>
    <ligand>
        <name>substrate</name>
    </ligand>
</feature>
<keyword evidence="6" id="KW-1185">Reference proteome</keyword>
<reference evidence="5 6" key="1">
    <citation type="journal article" date="2018" name="Gigascience">
        <title>Genomes of trombidid mites reveal novel predicted allergens and laterally-transferred genes associated with secondary metabolism.</title>
        <authorList>
            <person name="Dong X."/>
            <person name="Chaisiri K."/>
            <person name="Xia D."/>
            <person name="Armstrong S.D."/>
            <person name="Fang Y."/>
            <person name="Donnelly M.J."/>
            <person name="Kadowaki T."/>
            <person name="McGarry J.W."/>
            <person name="Darby A.C."/>
            <person name="Makepeace B.L."/>
        </authorList>
    </citation>
    <scope>NUCLEOTIDE SEQUENCE [LARGE SCALE GENOMIC DNA]</scope>
    <source>
        <strain evidence="5">UoL-UT</strain>
    </source>
</reference>
<dbReference type="PANTHER" id="PTHR12935">
    <property type="entry name" value="GAMMA-GLUTAMYLCYCLOTRANSFERASE"/>
    <property type="match status" value="1"/>
</dbReference>
<accession>A0A443S8D3</accession>
<dbReference type="SUPFAM" id="SSF110857">
    <property type="entry name" value="Gamma-glutamyl cyclotransferase-like"/>
    <property type="match status" value="1"/>
</dbReference>
<dbReference type="VEuPathDB" id="VectorBase:LDEU008306"/>
<evidence type="ECO:0000256" key="4">
    <source>
        <dbReference type="PIRSR" id="PIRSR617939-2"/>
    </source>
</evidence>
<dbReference type="STRING" id="299467.A0A443S8D3"/>
<dbReference type="GO" id="GO:0016740">
    <property type="term" value="F:transferase activity"/>
    <property type="evidence" value="ECO:0007669"/>
    <property type="project" value="UniProtKB-KW"/>
</dbReference>
<dbReference type="InterPro" id="IPR036568">
    <property type="entry name" value="GGCT-like_sf"/>
</dbReference>
<dbReference type="Gene3D" id="3.10.490.10">
    <property type="entry name" value="Gamma-glutamyl cyclotransferase-like"/>
    <property type="match status" value="1"/>
</dbReference>
<sequence length="173" mass="19522">MYDQKEEQREKQEHFVEYLAYGSNLLSERIKIGNPSAKEPRLGILKGFRLAFQGYSSRWNGGTANIVPEDNSVVLGVVWKIKAEDIAHLDAQEFGYRPITVNVRVDDKIVQCRTYVQIVSGESTKPSLAYKTIMLKGAIEHNMEVDYIESLRQISDNGVNKCALQSLTPIIST</sequence>
<feature type="active site" description="Proton acceptor" evidence="3">
    <location>
        <position position="93"/>
    </location>
</feature>
<feature type="binding site" evidence="4">
    <location>
        <position position="130"/>
    </location>
    <ligand>
        <name>substrate</name>
    </ligand>
</feature>
<dbReference type="Pfam" id="PF13772">
    <property type="entry name" value="AIG2_2"/>
    <property type="match status" value="1"/>
</dbReference>
<dbReference type="GO" id="GO:0003839">
    <property type="term" value="F:gamma-glutamylcyclotransferase activity"/>
    <property type="evidence" value="ECO:0007669"/>
    <property type="project" value="UniProtKB-EC"/>
</dbReference>
<evidence type="ECO:0000256" key="1">
    <source>
        <dbReference type="ARBA" id="ARBA00012346"/>
    </source>
</evidence>
<dbReference type="PANTHER" id="PTHR12935:SF0">
    <property type="entry name" value="GAMMA-GLUTAMYLCYCLOTRANSFERASE"/>
    <property type="match status" value="1"/>
</dbReference>
<dbReference type="CDD" id="cd06661">
    <property type="entry name" value="GGCT_like"/>
    <property type="match status" value="1"/>
</dbReference>
<dbReference type="Proteomes" id="UP000288716">
    <property type="component" value="Unassembled WGS sequence"/>
</dbReference>
<dbReference type="EC" id="4.3.2.9" evidence="1"/>
<protein>
    <recommendedName>
        <fullName evidence="1">gamma-glutamylcyclotransferase</fullName>
        <ecNumber evidence="1">4.3.2.9</ecNumber>
    </recommendedName>
</protein>
<dbReference type="OrthoDB" id="2924818at2759"/>
<evidence type="ECO:0000313" key="6">
    <source>
        <dbReference type="Proteomes" id="UP000288716"/>
    </source>
</evidence>
<dbReference type="EMBL" id="NCKV01005966">
    <property type="protein sequence ID" value="RWS23734.1"/>
    <property type="molecule type" value="Genomic_DNA"/>
</dbReference>
<keyword evidence="5" id="KW-0808">Transferase</keyword>
<gene>
    <name evidence="5" type="ORF">B4U80_06953</name>
</gene>
<name>A0A443S8D3_9ACAR</name>
<dbReference type="InterPro" id="IPR017939">
    <property type="entry name" value="G-Glutamylcylcotransferase"/>
</dbReference>
<proteinExistence type="predicted"/>
<dbReference type="InterPro" id="IPR013024">
    <property type="entry name" value="GGCT-like"/>
</dbReference>
<dbReference type="AlphaFoldDB" id="A0A443S8D3"/>
<organism evidence="5 6">
    <name type="scientific">Leptotrombidium deliense</name>
    <dbReference type="NCBI Taxonomy" id="299467"/>
    <lineage>
        <taxon>Eukaryota</taxon>
        <taxon>Metazoa</taxon>
        <taxon>Ecdysozoa</taxon>
        <taxon>Arthropoda</taxon>
        <taxon>Chelicerata</taxon>
        <taxon>Arachnida</taxon>
        <taxon>Acari</taxon>
        <taxon>Acariformes</taxon>
        <taxon>Trombidiformes</taxon>
        <taxon>Prostigmata</taxon>
        <taxon>Anystina</taxon>
        <taxon>Parasitengona</taxon>
        <taxon>Trombiculoidea</taxon>
        <taxon>Trombiculidae</taxon>
        <taxon>Leptotrombidium</taxon>
    </lineage>
</organism>
<evidence type="ECO:0000313" key="5">
    <source>
        <dbReference type="EMBL" id="RWS23734.1"/>
    </source>
</evidence>